<sequence length="77" mass="8438">MKATKTWRDMLNESLEDPNFRKEWDEANAELAELDKIIAARASAGLAQPDVAARPGTTQSAVARLESQFHENGTGLP</sequence>
<dbReference type="OrthoDB" id="2736385at2"/>
<gene>
    <name evidence="1" type="ORF">SUTMEG_14400</name>
</gene>
<evidence type="ECO:0008006" key="3">
    <source>
        <dbReference type="Google" id="ProtNLM"/>
    </source>
</evidence>
<dbReference type="KEGG" id="sutt:SUTMEG_14400"/>
<accession>A0A2Z6IAS0</accession>
<dbReference type="AlphaFoldDB" id="A0A2Z6IAS0"/>
<name>A0A2Z6IAS0_9BURK</name>
<proteinExistence type="predicted"/>
<dbReference type="EMBL" id="AP018786">
    <property type="protein sequence ID" value="BBF23549.1"/>
    <property type="molecule type" value="Genomic_DNA"/>
</dbReference>
<dbReference type="InterPro" id="IPR010982">
    <property type="entry name" value="Lambda_DNA-bd_dom_sf"/>
</dbReference>
<evidence type="ECO:0000313" key="2">
    <source>
        <dbReference type="Proteomes" id="UP000271003"/>
    </source>
</evidence>
<evidence type="ECO:0000313" key="1">
    <source>
        <dbReference type="EMBL" id="BBF23549.1"/>
    </source>
</evidence>
<protein>
    <recommendedName>
        <fullName evidence="3">HTH cro/C1-type domain-containing protein</fullName>
    </recommendedName>
</protein>
<organism evidence="1 2">
    <name type="scientific">Sutterella megalosphaeroides</name>
    <dbReference type="NCBI Taxonomy" id="2494234"/>
    <lineage>
        <taxon>Bacteria</taxon>
        <taxon>Pseudomonadati</taxon>
        <taxon>Pseudomonadota</taxon>
        <taxon>Betaproteobacteria</taxon>
        <taxon>Burkholderiales</taxon>
        <taxon>Sutterellaceae</taxon>
        <taxon>Sutterella</taxon>
    </lineage>
</organism>
<dbReference type="RefSeq" id="WP_120177147.1">
    <property type="nucleotide sequence ID" value="NZ_AP018786.1"/>
</dbReference>
<reference evidence="1 2" key="1">
    <citation type="journal article" date="2018" name="Int. J. Syst. Evol. Microbiol.">
        <title>Mesosutterella multiformis gen. nov., sp. nov., a member of the family Sutterellaceae and Sutterella megalosphaeroides sp. nov., isolated from human faeces.</title>
        <authorList>
            <person name="Sakamoto M."/>
            <person name="Ikeyama N."/>
            <person name="Kunihiro T."/>
            <person name="Iino T."/>
            <person name="Yuki M."/>
            <person name="Ohkuma M."/>
        </authorList>
    </citation>
    <scope>NUCLEOTIDE SEQUENCE [LARGE SCALE GENOMIC DNA]</scope>
    <source>
        <strain evidence="1 2">6FBBBH3</strain>
    </source>
</reference>
<dbReference type="Gene3D" id="1.10.260.40">
    <property type="entry name" value="lambda repressor-like DNA-binding domains"/>
    <property type="match status" value="1"/>
</dbReference>
<dbReference type="SUPFAM" id="SSF47413">
    <property type="entry name" value="lambda repressor-like DNA-binding domains"/>
    <property type="match status" value="1"/>
</dbReference>
<keyword evidence="2" id="KW-1185">Reference proteome</keyword>
<dbReference type="Proteomes" id="UP000271003">
    <property type="component" value="Chromosome"/>
</dbReference>
<dbReference type="GO" id="GO:0003677">
    <property type="term" value="F:DNA binding"/>
    <property type="evidence" value="ECO:0007669"/>
    <property type="project" value="InterPro"/>
</dbReference>